<keyword evidence="4 9" id="KW-0509">mRNA transport</keyword>
<dbReference type="PANTHER" id="PTHR13373:SF21">
    <property type="entry name" value="NUCLEAR PORE COMPLEX PROTEIN NUP85"/>
    <property type="match status" value="1"/>
</dbReference>
<dbReference type="GO" id="GO:0031080">
    <property type="term" value="C:nuclear pore outer ring"/>
    <property type="evidence" value="ECO:0007669"/>
    <property type="project" value="TreeGrafter"/>
</dbReference>
<keyword evidence="3 9" id="KW-0813">Transport</keyword>
<dbReference type="GO" id="GO:0006406">
    <property type="term" value="P:mRNA export from nucleus"/>
    <property type="evidence" value="ECO:0007669"/>
    <property type="project" value="TreeGrafter"/>
</dbReference>
<dbReference type="EMBL" id="JAODUP010000269">
    <property type="protein sequence ID" value="KAK2154441.1"/>
    <property type="molecule type" value="Genomic_DNA"/>
</dbReference>
<evidence type="ECO:0000313" key="10">
    <source>
        <dbReference type="EMBL" id="KAK2154441.1"/>
    </source>
</evidence>
<evidence type="ECO:0000256" key="6">
    <source>
        <dbReference type="ARBA" id="ARBA00023010"/>
    </source>
</evidence>
<keyword evidence="11" id="KW-1185">Reference proteome</keyword>
<comment type="subunit">
    <text evidence="9">Component of the nuclear pore complex (NPC).</text>
</comment>
<keyword evidence="7 9" id="KW-0906">Nuclear pore complex</keyword>
<evidence type="ECO:0000256" key="2">
    <source>
        <dbReference type="ARBA" id="ARBA00005573"/>
    </source>
</evidence>
<gene>
    <name evidence="10" type="ORF">LSH36_269g11005</name>
</gene>
<evidence type="ECO:0000313" key="11">
    <source>
        <dbReference type="Proteomes" id="UP001208570"/>
    </source>
</evidence>
<comment type="caution">
    <text evidence="10">The sequence shown here is derived from an EMBL/GenBank/DDBJ whole genome shotgun (WGS) entry which is preliminary data.</text>
</comment>
<evidence type="ECO:0000256" key="5">
    <source>
        <dbReference type="ARBA" id="ARBA00022927"/>
    </source>
</evidence>
<dbReference type="InterPro" id="IPR011502">
    <property type="entry name" value="Nucleoporin_Nup85"/>
</dbReference>
<dbReference type="PANTHER" id="PTHR13373">
    <property type="entry name" value="FROUNT PROTEIN-RELATED"/>
    <property type="match status" value="1"/>
</dbReference>
<keyword evidence="9" id="KW-0472">Membrane</keyword>
<protein>
    <recommendedName>
        <fullName evidence="9">Nuclear pore complex protein Nup85</fullName>
    </recommendedName>
</protein>
<comment type="function">
    <text evidence="9">Functions as a component of the nuclear pore complex (NPC).</text>
</comment>
<dbReference type="GO" id="GO:0006606">
    <property type="term" value="P:protein import into nucleus"/>
    <property type="evidence" value="ECO:0007669"/>
    <property type="project" value="TreeGrafter"/>
</dbReference>
<keyword evidence="6 9" id="KW-0811">Translocation</keyword>
<dbReference type="GO" id="GO:0017056">
    <property type="term" value="F:structural constituent of nuclear pore"/>
    <property type="evidence" value="ECO:0007669"/>
    <property type="project" value="TreeGrafter"/>
</dbReference>
<dbReference type="GO" id="GO:0045893">
    <property type="term" value="P:positive regulation of DNA-templated transcription"/>
    <property type="evidence" value="ECO:0007669"/>
    <property type="project" value="TreeGrafter"/>
</dbReference>
<dbReference type="Proteomes" id="UP001208570">
    <property type="component" value="Unassembled WGS sequence"/>
</dbReference>
<accession>A0AAD9JJW5</accession>
<keyword evidence="8 9" id="KW-0539">Nucleus</keyword>
<comment type="similarity">
    <text evidence="2 9">Belongs to the nucleoporin Nup85 family.</text>
</comment>
<comment type="subcellular location">
    <subcellularLocation>
        <location evidence="1 9">Nucleus</location>
        <location evidence="1 9">Nuclear pore complex</location>
    </subcellularLocation>
</comment>
<proteinExistence type="inferred from homology"/>
<reference evidence="10" key="1">
    <citation type="journal article" date="2023" name="Mol. Biol. Evol.">
        <title>Third-Generation Sequencing Reveals the Adaptive Role of the Epigenome in Three Deep-Sea Polychaetes.</title>
        <authorList>
            <person name="Perez M."/>
            <person name="Aroh O."/>
            <person name="Sun Y."/>
            <person name="Lan Y."/>
            <person name="Juniper S.K."/>
            <person name="Young C.R."/>
            <person name="Angers B."/>
            <person name="Qian P.Y."/>
        </authorList>
    </citation>
    <scope>NUCLEOTIDE SEQUENCE</scope>
    <source>
        <strain evidence="10">P08H-3</strain>
    </source>
</reference>
<evidence type="ECO:0000256" key="8">
    <source>
        <dbReference type="ARBA" id="ARBA00023242"/>
    </source>
</evidence>
<dbReference type="AlphaFoldDB" id="A0AAD9JJW5"/>
<sequence length="796" mass="90816">MAERLEPTEVLMLTFITNKHDYDALLAVLHLRTGNTQSAPTFITNKHDSNAWILNNSLEIHLETCAWLDTGKQTKNICIRPVQTERIFSFVSKAKTAFCHSISSKTLSGLIVHKVPLSAKGTTCPQQKHSNTFLAKANGATYQKFMKSGTPYSAVSLIIPDRQCEVFGCLSEWGLGNQLFLCAHAQHGEDDRSTGMASPFIHEVKWDTDMHEPTARKLVNESLSIFLKLQQLGSDTSKDKSQMVKISREYRSVIQACLLELQQYCRNGKHDIDIKPKEIQIKLFEMIELLWSLAEILFVEIAPGGLILNRLLDWMRLHFVEGTKLAKEAMQDERPDSHPSYWPAVYLLALHGRLEDVRHMLSIHSDRDSEPMIVMDTLLHSMPVFGASSLTVELVQPSLSTTEFDMKWQRWQQQCQQGLDEEVFASSDNLEILCKILCGEDGVFIDLQDLIGSWYCMLISRLLYQCPVIKMSEMQYHTQPWDLILLAAFECDVHQVIKDSSTVLGNWWFVAHLTDLLHHCGRLQSQSMQFGSNLREFLLLEYASTILSHDSLWQVGVYYLDHCQNFGRYHLEQFVEHFPLETERKAQKILRICERRDMQDQIRSICKVMGMKALHNGRLGSALSWALRSKDVMFASIVAEKLLFEYSESGGFSNLDLIDNLGSSMLICNKLTFLGKYREFHKLYEEGEVKAAGSLLLSLLTAKVAPRKFWPTLLLDALPLLEAEEVVFTSQQTYELMHCIEHIGLDHRLELIESKDKKKHQGQPETPDVIEMDLMKLALARNLARAIVCEGTTLTS</sequence>
<dbReference type="GO" id="GO:0031965">
    <property type="term" value="C:nuclear membrane"/>
    <property type="evidence" value="ECO:0007669"/>
    <property type="project" value="UniProtKB-UniRule"/>
</dbReference>
<dbReference type="Pfam" id="PF07575">
    <property type="entry name" value="Nucleopor_Nup85"/>
    <property type="match status" value="1"/>
</dbReference>
<keyword evidence="5 9" id="KW-0653">Protein transport</keyword>
<evidence type="ECO:0000256" key="4">
    <source>
        <dbReference type="ARBA" id="ARBA00022816"/>
    </source>
</evidence>
<evidence type="ECO:0000256" key="3">
    <source>
        <dbReference type="ARBA" id="ARBA00022448"/>
    </source>
</evidence>
<name>A0AAD9JJW5_9ANNE</name>
<evidence type="ECO:0000256" key="7">
    <source>
        <dbReference type="ARBA" id="ARBA00023132"/>
    </source>
</evidence>
<evidence type="ECO:0000256" key="9">
    <source>
        <dbReference type="RuleBase" id="RU365073"/>
    </source>
</evidence>
<organism evidence="10 11">
    <name type="scientific">Paralvinella palmiformis</name>
    <dbReference type="NCBI Taxonomy" id="53620"/>
    <lineage>
        <taxon>Eukaryota</taxon>
        <taxon>Metazoa</taxon>
        <taxon>Spiralia</taxon>
        <taxon>Lophotrochozoa</taxon>
        <taxon>Annelida</taxon>
        <taxon>Polychaeta</taxon>
        <taxon>Sedentaria</taxon>
        <taxon>Canalipalpata</taxon>
        <taxon>Terebellida</taxon>
        <taxon>Terebelliformia</taxon>
        <taxon>Alvinellidae</taxon>
        <taxon>Paralvinella</taxon>
    </lineage>
</organism>
<evidence type="ECO:0000256" key="1">
    <source>
        <dbReference type="ARBA" id="ARBA00004567"/>
    </source>
</evidence>